<keyword evidence="2" id="KW-0012">Acyltransferase</keyword>
<feature type="domain" description="BioF2-like acetyltransferase" evidence="1">
    <location>
        <begin position="177"/>
        <end position="320"/>
    </location>
</feature>
<dbReference type="InterPro" id="IPR016181">
    <property type="entry name" value="Acyl_CoA_acyltransferase"/>
</dbReference>
<gene>
    <name evidence="2" type="ORF">M1E25_12890</name>
</gene>
<keyword evidence="2" id="KW-0808">Transferase</keyword>
<dbReference type="Proteomes" id="UP001167160">
    <property type="component" value="Unassembled WGS sequence"/>
</dbReference>
<dbReference type="Pfam" id="PF13480">
    <property type="entry name" value="Acetyltransf_6"/>
    <property type="match status" value="1"/>
</dbReference>
<organism evidence="2 3">
    <name type="scientific">Streptomyces meridianus</name>
    <dbReference type="NCBI Taxonomy" id="2938945"/>
    <lineage>
        <taxon>Bacteria</taxon>
        <taxon>Bacillati</taxon>
        <taxon>Actinomycetota</taxon>
        <taxon>Actinomycetes</taxon>
        <taxon>Kitasatosporales</taxon>
        <taxon>Streptomycetaceae</taxon>
        <taxon>Streptomyces</taxon>
    </lineage>
</organism>
<evidence type="ECO:0000259" key="1">
    <source>
        <dbReference type="Pfam" id="PF13480"/>
    </source>
</evidence>
<comment type="caution">
    <text evidence="2">The sequence shown here is derived from an EMBL/GenBank/DDBJ whole genome shotgun (WGS) entry which is preliminary data.</text>
</comment>
<dbReference type="InterPro" id="IPR038740">
    <property type="entry name" value="BioF2-like_GNAT_dom"/>
</dbReference>
<dbReference type="EMBL" id="JAMQGM010000027">
    <property type="protein sequence ID" value="MCM2578241.1"/>
    <property type="molecule type" value="Genomic_DNA"/>
</dbReference>
<keyword evidence="3" id="KW-1185">Reference proteome</keyword>
<name>A0ABT0X6U5_9ACTN</name>
<accession>A0ABT0X6U5</accession>
<protein>
    <submittedName>
        <fullName evidence="2">GNAT family N-acetyltransferase</fullName>
        <ecNumber evidence="2">2.3.1.-</ecNumber>
    </submittedName>
</protein>
<reference evidence="2" key="1">
    <citation type="journal article" date="2023" name="Int. J. Syst. Evol. Microbiol.">
        <title>Streptomyces meridianus sp. nov. isolated from brackish water of the Tagus estuary in Alcochete, Portugal.</title>
        <authorList>
            <person name="Santos J.D.N."/>
            <person name="Klimek D."/>
            <person name="Calusinska M."/>
            <person name="Lobo Da Cunha A."/>
            <person name="Catita J."/>
            <person name="Goncalves H."/>
            <person name="Gonzalez I."/>
            <person name="Reyes F."/>
            <person name="Lage O.M."/>
        </authorList>
    </citation>
    <scope>NUCLEOTIDE SEQUENCE</scope>
    <source>
        <strain evidence="2">MTZ3.1</strain>
    </source>
</reference>
<sequence length="381" mass="42060">MTQKPESSGLRTTLCRDPQAFEALGPEWESLHRRCATATPFQTHAWLHSWWLSYGSAGRLRLVLVRRDGCLVGAAALMLAHRPLPVLVPLGGGISDFFDVLLDDACSGPAAHALARGLHRVARTSLVDLREVRPGAAAERILAHWPGPVRSLTDSVCLELPALPMDQLLARLPASSARRSRGKLRRLDRLGIEHRSVPEHEVPAAVATLLELHGMQWLGRRVTPEHLRPRFAEHLARATRQMVGTGDATLTQYRIGERIMAADVTLMSPDLAGGYLYGVHPDLRAKADVTTMLLRHDTALAASTGRSVVSLLRGTEPSKRHWRPVQVANRRLILAQRPLGPVLDLYAAQVTGWSRLAELLRQRLPALRTGIDQLRARAGRR</sequence>
<evidence type="ECO:0000313" key="2">
    <source>
        <dbReference type="EMBL" id="MCM2578241.1"/>
    </source>
</evidence>
<dbReference type="EC" id="2.3.1.-" evidence="2"/>
<evidence type="ECO:0000313" key="3">
    <source>
        <dbReference type="Proteomes" id="UP001167160"/>
    </source>
</evidence>
<proteinExistence type="predicted"/>
<dbReference type="GO" id="GO:0016746">
    <property type="term" value="F:acyltransferase activity"/>
    <property type="evidence" value="ECO:0007669"/>
    <property type="project" value="UniProtKB-KW"/>
</dbReference>
<dbReference type="SUPFAM" id="SSF55729">
    <property type="entry name" value="Acyl-CoA N-acyltransferases (Nat)"/>
    <property type="match status" value="1"/>
</dbReference>
<dbReference type="RefSeq" id="WP_251414429.1">
    <property type="nucleotide sequence ID" value="NZ_JAMQGM010000027.1"/>
</dbReference>